<gene>
    <name evidence="2" type="ORF">MKO06_03150</name>
</gene>
<dbReference type="GO" id="GO:0006313">
    <property type="term" value="P:DNA transposition"/>
    <property type="evidence" value="ECO:0007669"/>
    <property type="project" value="InterPro"/>
</dbReference>
<dbReference type="Pfam" id="PF01797">
    <property type="entry name" value="Y1_Tnp"/>
    <property type="match status" value="1"/>
</dbReference>
<feature type="domain" description="Transposase IS200-like" evidence="1">
    <location>
        <begin position="7"/>
        <end position="124"/>
    </location>
</feature>
<evidence type="ECO:0000313" key="2">
    <source>
        <dbReference type="EMBL" id="MCP9198888.1"/>
    </source>
</evidence>
<dbReference type="PANTHER" id="PTHR34322:SF2">
    <property type="entry name" value="TRANSPOSASE IS200-LIKE DOMAIN-CONTAINING PROTEIN"/>
    <property type="match status" value="1"/>
</dbReference>
<dbReference type="RefSeq" id="WP_241550889.1">
    <property type="nucleotide sequence ID" value="NZ_JANCNS010000001.1"/>
</dbReference>
<proteinExistence type="predicted"/>
<sequence>MQYEPMISDSYYHIFNRGNNKQAIFFETRNYRYLLSLFEKYLLSLCDIYAYSLLPNHFHLLVKTKEEMQAKVISQAFSNCFNAYAKGINKAYQRTGSLFQDRFRRKKIDNEVYLRNLIIYIHQNPQNHGVVSSFKNYEFSSFGSYLKQDDTFVKIDPCLNLFDGKENFEIVHSQFKNNIDSDFNFE</sequence>
<dbReference type="SMART" id="SM01321">
    <property type="entry name" value="Y1_Tnp"/>
    <property type="match status" value="1"/>
</dbReference>
<comment type="caution">
    <text evidence="2">The sequence shown here is derived from an EMBL/GenBank/DDBJ whole genome shotgun (WGS) entry which is preliminary data.</text>
</comment>
<keyword evidence="3" id="KW-1185">Reference proteome</keyword>
<dbReference type="AlphaFoldDB" id="A0A9X2IA72"/>
<dbReference type="GO" id="GO:0004803">
    <property type="term" value="F:transposase activity"/>
    <property type="evidence" value="ECO:0007669"/>
    <property type="project" value="InterPro"/>
</dbReference>
<organism evidence="2 3">
    <name type="scientific">Christiangramia oceanisediminis</name>
    <dbReference type="NCBI Taxonomy" id="2920386"/>
    <lineage>
        <taxon>Bacteria</taxon>
        <taxon>Pseudomonadati</taxon>
        <taxon>Bacteroidota</taxon>
        <taxon>Flavobacteriia</taxon>
        <taxon>Flavobacteriales</taxon>
        <taxon>Flavobacteriaceae</taxon>
        <taxon>Christiangramia</taxon>
    </lineage>
</organism>
<reference evidence="2" key="1">
    <citation type="submission" date="2022-07" db="EMBL/GenBank/DDBJ databases">
        <title>Gramela sediminis sp. nov., isolated from deep-sea sediment of the Indian Ocean.</title>
        <authorList>
            <person name="Shi H."/>
        </authorList>
    </citation>
    <scope>NUCLEOTIDE SEQUENCE</scope>
    <source>
        <strain evidence="2">GC03-9</strain>
    </source>
</reference>
<evidence type="ECO:0000259" key="1">
    <source>
        <dbReference type="SMART" id="SM01321"/>
    </source>
</evidence>
<dbReference type="InterPro" id="IPR036515">
    <property type="entry name" value="Transposase_17_sf"/>
</dbReference>
<name>A0A9X2IA72_9FLAO</name>
<dbReference type="EMBL" id="JANCNS010000001">
    <property type="protein sequence ID" value="MCP9198888.1"/>
    <property type="molecule type" value="Genomic_DNA"/>
</dbReference>
<dbReference type="Proteomes" id="UP001155280">
    <property type="component" value="Unassembled WGS sequence"/>
</dbReference>
<accession>A0A9X2IA72</accession>
<dbReference type="InterPro" id="IPR002686">
    <property type="entry name" value="Transposase_17"/>
</dbReference>
<protein>
    <submittedName>
        <fullName evidence="2">Transposase</fullName>
    </submittedName>
</protein>
<dbReference type="PANTHER" id="PTHR34322">
    <property type="entry name" value="TRANSPOSASE, Y1_TNP DOMAIN-CONTAINING"/>
    <property type="match status" value="1"/>
</dbReference>
<evidence type="ECO:0000313" key="3">
    <source>
        <dbReference type="Proteomes" id="UP001155280"/>
    </source>
</evidence>
<dbReference type="Gene3D" id="3.30.70.1290">
    <property type="entry name" value="Transposase IS200-like"/>
    <property type="match status" value="1"/>
</dbReference>
<dbReference type="GO" id="GO:0003677">
    <property type="term" value="F:DNA binding"/>
    <property type="evidence" value="ECO:0007669"/>
    <property type="project" value="InterPro"/>
</dbReference>
<dbReference type="SUPFAM" id="SSF143422">
    <property type="entry name" value="Transposase IS200-like"/>
    <property type="match status" value="1"/>
</dbReference>